<organism evidence="1 2">
    <name type="scientific">[Emmonsia] crescens</name>
    <dbReference type="NCBI Taxonomy" id="73230"/>
    <lineage>
        <taxon>Eukaryota</taxon>
        <taxon>Fungi</taxon>
        <taxon>Dikarya</taxon>
        <taxon>Ascomycota</taxon>
        <taxon>Pezizomycotina</taxon>
        <taxon>Eurotiomycetes</taxon>
        <taxon>Eurotiomycetidae</taxon>
        <taxon>Onygenales</taxon>
        <taxon>Ajellomycetaceae</taxon>
        <taxon>Emergomyces</taxon>
    </lineage>
</organism>
<sequence>MILSNGALWRSVEDVVRDAAVLTIKRYFDKYNIADFIVLSQTVEQDLTRTAP</sequence>
<evidence type="ECO:0000313" key="1">
    <source>
        <dbReference type="EMBL" id="KKZ61048.1"/>
    </source>
</evidence>
<dbReference type="Proteomes" id="UP000034164">
    <property type="component" value="Unassembled WGS sequence"/>
</dbReference>
<comment type="caution">
    <text evidence="1">The sequence shown here is derived from an EMBL/GenBank/DDBJ whole genome shotgun (WGS) entry which is preliminary data.</text>
</comment>
<accession>A0A0G2HSP4</accession>
<name>A0A0G2HSP4_9EURO</name>
<dbReference type="OrthoDB" id="25129at2759"/>
<dbReference type="AlphaFoldDB" id="A0A0G2HSP4"/>
<dbReference type="VEuPathDB" id="FungiDB:EMCG_00626"/>
<gene>
    <name evidence="1" type="ORF">EMCG_00626</name>
</gene>
<protein>
    <submittedName>
        <fullName evidence="1">Uncharacterized protein</fullName>
    </submittedName>
</protein>
<dbReference type="EMBL" id="LCZI01001369">
    <property type="protein sequence ID" value="KKZ61048.1"/>
    <property type="molecule type" value="Genomic_DNA"/>
</dbReference>
<reference evidence="2" key="1">
    <citation type="journal article" date="2015" name="PLoS Genet.">
        <title>The dynamic genome and transcriptome of the human fungal pathogen Blastomyces and close relative Emmonsia.</title>
        <authorList>
            <person name="Munoz J.F."/>
            <person name="Gauthier G.M."/>
            <person name="Desjardins C.A."/>
            <person name="Gallo J.E."/>
            <person name="Holder J."/>
            <person name="Sullivan T.D."/>
            <person name="Marty A.J."/>
            <person name="Carmen J.C."/>
            <person name="Chen Z."/>
            <person name="Ding L."/>
            <person name="Gujja S."/>
            <person name="Magrini V."/>
            <person name="Misas E."/>
            <person name="Mitreva M."/>
            <person name="Priest M."/>
            <person name="Saif S."/>
            <person name="Whiston E.A."/>
            <person name="Young S."/>
            <person name="Zeng Q."/>
            <person name="Goldman W.E."/>
            <person name="Mardis E.R."/>
            <person name="Taylor J.W."/>
            <person name="McEwen J.G."/>
            <person name="Clay O.K."/>
            <person name="Klein B.S."/>
            <person name="Cuomo C.A."/>
        </authorList>
    </citation>
    <scope>NUCLEOTIDE SEQUENCE [LARGE SCALE GENOMIC DNA]</scope>
    <source>
        <strain evidence="2">UAMH 3008</strain>
    </source>
</reference>
<evidence type="ECO:0000313" key="2">
    <source>
        <dbReference type="Proteomes" id="UP000034164"/>
    </source>
</evidence>
<proteinExistence type="predicted"/>